<evidence type="ECO:0000256" key="10">
    <source>
        <dbReference type="SAM" id="SignalP"/>
    </source>
</evidence>
<dbReference type="InterPro" id="IPR036942">
    <property type="entry name" value="Beta-barrel_TonB_sf"/>
</dbReference>
<dbReference type="PANTHER" id="PTHR40980">
    <property type="entry name" value="PLUG DOMAIN-CONTAINING PROTEIN"/>
    <property type="match status" value="1"/>
</dbReference>
<dbReference type="Gene3D" id="2.40.170.20">
    <property type="entry name" value="TonB-dependent receptor, beta-barrel domain"/>
    <property type="match status" value="1"/>
</dbReference>
<evidence type="ECO:0000256" key="9">
    <source>
        <dbReference type="RuleBase" id="RU003357"/>
    </source>
</evidence>
<keyword evidence="4 8" id="KW-0812">Transmembrane</keyword>
<feature type="signal peptide" evidence="10">
    <location>
        <begin position="1"/>
        <end position="28"/>
    </location>
</feature>
<protein>
    <submittedName>
        <fullName evidence="13">TonB-dependent receptor</fullName>
    </submittedName>
</protein>
<evidence type="ECO:0000259" key="11">
    <source>
        <dbReference type="Pfam" id="PF00593"/>
    </source>
</evidence>
<evidence type="ECO:0000259" key="12">
    <source>
        <dbReference type="Pfam" id="PF07715"/>
    </source>
</evidence>
<evidence type="ECO:0000256" key="3">
    <source>
        <dbReference type="ARBA" id="ARBA00022452"/>
    </source>
</evidence>
<keyword evidence="14" id="KW-1185">Reference proteome</keyword>
<evidence type="ECO:0000313" key="14">
    <source>
        <dbReference type="Proteomes" id="UP000001036"/>
    </source>
</evidence>
<feature type="chain" id="PRO_5002796669" evidence="10">
    <location>
        <begin position="29"/>
        <end position="910"/>
    </location>
</feature>
<dbReference type="PROSITE" id="PS52016">
    <property type="entry name" value="TONB_DEPENDENT_REC_3"/>
    <property type="match status" value="1"/>
</dbReference>
<comment type="subcellular location">
    <subcellularLocation>
        <location evidence="1 8">Cell outer membrane</location>
        <topology evidence="1 8">Multi-pass membrane protein</topology>
    </subcellularLocation>
</comment>
<gene>
    <name evidence="13" type="ordered locus">CJA_3596</name>
</gene>
<dbReference type="HOGENOM" id="CLU_006935_2_0_6"/>
<evidence type="ECO:0000313" key="13">
    <source>
        <dbReference type="EMBL" id="ACE83434.1"/>
    </source>
</evidence>
<dbReference type="InterPro" id="IPR000531">
    <property type="entry name" value="Beta-barrel_TonB"/>
</dbReference>
<dbReference type="RefSeq" id="WP_012489171.1">
    <property type="nucleotide sequence ID" value="NC_010995.1"/>
</dbReference>
<dbReference type="InterPro" id="IPR012910">
    <property type="entry name" value="Plug_dom"/>
</dbReference>
<evidence type="ECO:0000256" key="6">
    <source>
        <dbReference type="ARBA" id="ARBA00023136"/>
    </source>
</evidence>
<proteinExistence type="inferred from homology"/>
<dbReference type="SUPFAM" id="SSF56935">
    <property type="entry name" value="Porins"/>
    <property type="match status" value="1"/>
</dbReference>
<dbReference type="eggNOG" id="COG4771">
    <property type="taxonomic scope" value="Bacteria"/>
</dbReference>
<dbReference type="PANTHER" id="PTHR40980:SF3">
    <property type="entry name" value="TONB-DEPENDENT RECEPTOR-LIKE BETA-BARREL DOMAIN-CONTAINING PROTEIN"/>
    <property type="match status" value="1"/>
</dbReference>
<dbReference type="GO" id="GO:0009279">
    <property type="term" value="C:cell outer membrane"/>
    <property type="evidence" value="ECO:0007669"/>
    <property type="project" value="UniProtKB-SubCell"/>
</dbReference>
<evidence type="ECO:0000256" key="2">
    <source>
        <dbReference type="ARBA" id="ARBA00022448"/>
    </source>
</evidence>
<dbReference type="InterPro" id="IPR037066">
    <property type="entry name" value="Plug_dom_sf"/>
</dbReference>
<dbReference type="OrthoDB" id="8727862at2"/>
<evidence type="ECO:0000256" key="7">
    <source>
        <dbReference type="ARBA" id="ARBA00023237"/>
    </source>
</evidence>
<sequence>MNTRRFTPKLLPLSICLGMAASAQPLLAQQQDDIEEVIVLGSFRESLATALVAKRNNAAAIDSIVADDIASFPDNNLAESLQRIPGINIDRVGGEGKQISVRGLSADFTRVRINGMETISTGVNNRGRAFDFNIFASELFNRIDVRKSQSAAVEEGSLGATVDLSTGRPLDYESFTLVTSVQGGYNDQAESFDPRFTGLVSVTNEPGTFGALFSLAYSEREVYQYGHNSGRWEANNSNPANVNNWANSADLPTEVNQAVHPRFPRQLDRTINLDRLGMTGALQWQPNDDTSLSLDLMYADMNQVQSEFTLTPISLARTGATGRKETTVNDYFYDAERNGLLYADLSGVDVRNENYRQDWTTQFHQVSLSLDHSFSDNLRLKALAGTSESDHKVHSEMTAIFERYNADMSYDYRNSMTNPLVAYGFDTTSPDNYWVAELRDRPADTTNTFDTVRGQVEYDFAVGAVDMTLNTGVSWKEFSFDNNQYTRDRALINQNNHTSLAVSVPSGCGITLDDLQVTGDMGSVYTPSGGAPSYLLPNLDKVAAQYGLLTDSTCFPLVANEGADRSVTEESLGFHVQLDFSTELAGMPFRGDLGVRDVETDQTSNGLVSGARQEIKRSYSDTLPAINLVLEPVENVLVRAAWSEVMSRPGLGNLTPGGSVDRFNRVLTAGNPYLDPFRAKATDLSVEWYFAEEALLSLAYFDKDIESFPVSIRKDLAWSEIRALGYSDSLLEPGPATVNDIFNYRTSVNGDGGFLEGWELQYQQPITVGPAWLQNFGIKANYTYIESELDSRDSNGNRIVTRMNGQSKISWNTTLWYENKAGFSGRVSWTYRDAYQTANNTTAVSGVDTTASTKVVDAAFSYALNDNIKLTFDALNLTDETETWLLGDYNYLDTQVYSGRQFYVGAQYSF</sequence>
<dbReference type="EMBL" id="CP000934">
    <property type="protein sequence ID" value="ACE83434.1"/>
    <property type="molecule type" value="Genomic_DNA"/>
</dbReference>
<dbReference type="STRING" id="498211.CJA_3596"/>
<keyword evidence="3 8" id="KW-1134">Transmembrane beta strand</keyword>
<dbReference type="AlphaFoldDB" id="B3PH01"/>
<evidence type="ECO:0000256" key="8">
    <source>
        <dbReference type="PROSITE-ProRule" id="PRU01360"/>
    </source>
</evidence>
<dbReference type="CDD" id="cd01347">
    <property type="entry name" value="ligand_gated_channel"/>
    <property type="match status" value="1"/>
</dbReference>
<keyword evidence="5 9" id="KW-0798">TonB box</keyword>
<dbReference type="Proteomes" id="UP000001036">
    <property type="component" value="Chromosome"/>
</dbReference>
<dbReference type="NCBIfam" id="TIGR01782">
    <property type="entry name" value="TonB-Xanth-Caul"/>
    <property type="match status" value="1"/>
</dbReference>
<keyword evidence="2 8" id="KW-0813">Transport</keyword>
<evidence type="ECO:0000256" key="5">
    <source>
        <dbReference type="ARBA" id="ARBA00023077"/>
    </source>
</evidence>
<evidence type="ECO:0000256" key="1">
    <source>
        <dbReference type="ARBA" id="ARBA00004571"/>
    </source>
</evidence>
<feature type="domain" description="TonB-dependent receptor plug" evidence="12">
    <location>
        <begin position="54"/>
        <end position="160"/>
    </location>
</feature>
<dbReference type="eggNOG" id="COG1629">
    <property type="taxonomic scope" value="Bacteria"/>
</dbReference>
<dbReference type="InterPro" id="IPR010104">
    <property type="entry name" value="TonB_rcpt_bac"/>
</dbReference>
<keyword evidence="10" id="KW-0732">Signal</keyword>
<dbReference type="Pfam" id="PF00593">
    <property type="entry name" value="TonB_dep_Rec_b-barrel"/>
    <property type="match status" value="1"/>
</dbReference>
<dbReference type="InterPro" id="IPR039426">
    <property type="entry name" value="TonB-dep_rcpt-like"/>
</dbReference>
<keyword evidence="13" id="KW-0675">Receptor</keyword>
<organism evidence="13 14">
    <name type="scientific">Cellvibrio japonicus (strain Ueda107)</name>
    <name type="common">Pseudomonas fluorescens subsp. cellulosa</name>
    <dbReference type="NCBI Taxonomy" id="498211"/>
    <lineage>
        <taxon>Bacteria</taxon>
        <taxon>Pseudomonadati</taxon>
        <taxon>Pseudomonadota</taxon>
        <taxon>Gammaproteobacteria</taxon>
        <taxon>Cellvibrionales</taxon>
        <taxon>Cellvibrionaceae</taxon>
        <taxon>Cellvibrio</taxon>
    </lineage>
</organism>
<evidence type="ECO:0000256" key="4">
    <source>
        <dbReference type="ARBA" id="ARBA00022692"/>
    </source>
</evidence>
<name>B3PH01_CELJU</name>
<keyword evidence="7 8" id="KW-0998">Cell outer membrane</keyword>
<reference evidence="13 14" key="1">
    <citation type="journal article" date="2008" name="J. Bacteriol.">
        <title>Insights into plant cell wall degradation from the genome sequence of the soil bacterium Cellvibrio japonicus.</title>
        <authorList>
            <person name="Deboy R.T."/>
            <person name="Mongodin E.F."/>
            <person name="Fouts D.E."/>
            <person name="Tailford L.E."/>
            <person name="Khouri H."/>
            <person name="Emerson J.B."/>
            <person name="Mohamoud Y."/>
            <person name="Watkins K."/>
            <person name="Henrissat B."/>
            <person name="Gilbert H.J."/>
            <person name="Nelson K.E."/>
        </authorList>
    </citation>
    <scope>NUCLEOTIDE SEQUENCE [LARGE SCALE GENOMIC DNA]</scope>
    <source>
        <strain evidence="13 14">Ueda107</strain>
    </source>
</reference>
<accession>B3PH01</accession>
<dbReference type="Gene3D" id="2.170.130.10">
    <property type="entry name" value="TonB-dependent receptor, plug domain"/>
    <property type="match status" value="1"/>
</dbReference>
<comment type="similarity">
    <text evidence="8 9">Belongs to the TonB-dependent receptor family.</text>
</comment>
<keyword evidence="6 8" id="KW-0472">Membrane</keyword>
<dbReference type="Pfam" id="PF07715">
    <property type="entry name" value="Plug"/>
    <property type="match status" value="1"/>
</dbReference>
<feature type="domain" description="TonB-dependent receptor-like beta-barrel" evidence="11">
    <location>
        <begin position="404"/>
        <end position="877"/>
    </location>
</feature>
<dbReference type="KEGG" id="cja:CJA_3596"/>